<evidence type="ECO:0000256" key="9">
    <source>
        <dbReference type="ARBA" id="ARBA00022857"/>
    </source>
</evidence>
<comment type="subcellular location">
    <subcellularLocation>
        <location evidence="2">Cell inner membrane</location>
        <topology evidence="2">Multi-pass membrane protein</topology>
    </subcellularLocation>
</comment>
<feature type="transmembrane region" description="Helical" evidence="16">
    <location>
        <begin position="206"/>
        <end position="228"/>
    </location>
</feature>
<keyword evidence="6 15" id="KW-1003">Cell membrane</keyword>
<evidence type="ECO:0000313" key="19">
    <source>
        <dbReference type="Proteomes" id="UP000185812"/>
    </source>
</evidence>
<organism evidence="18 19">
    <name type="scientific">Rhodothermus profundi</name>
    <dbReference type="NCBI Taxonomy" id="633813"/>
    <lineage>
        <taxon>Bacteria</taxon>
        <taxon>Pseudomonadati</taxon>
        <taxon>Rhodothermota</taxon>
        <taxon>Rhodothermia</taxon>
        <taxon>Rhodothermales</taxon>
        <taxon>Rhodothermaceae</taxon>
        <taxon>Rhodothermus</taxon>
    </lineage>
</organism>
<comment type="similarity">
    <text evidence="3 15">Belongs to the PNT beta subunit family.</text>
</comment>
<sequence>MKTTLIDLTYLVAAALFIFGLKRLQSPKTARGGNQLAALGMLLAVVATLFLHEIITPIEMIAGLVIGGTIGAVLARRVEMTAMPELVAAFNGFGGLASALVAAAEVARYLIPENSTVALAALLPALEQVPFDAVQAITVVLSVLIGLVTFSGSFVAFGKLGGYITGNPVIFPGMRLLTLLIALGALVSMGFVVAGANTFPAVSDPVVWGMVVLSGLALVLGVLLVIPIGGADMPVVVSLLNSYSGLAAAATGFVLDNTALIVSGALVGASGLILTRIMCEAMNRSLLNVLLGGFGGEAGEGGAVAAAEGKTVHEATVEDAAILLAYANKVIIVPGYGMAVAQAQHQVRELADLLQERGVEVKYAIHPVAGRMPGHMNVLLAEANVPYDQLFEMEEINDEFATADVALVIGANDVVNPAARYDQSSPIYGMPILNVDQAKTVLVLKRSLRPGYSGIENELFYLPNTRMLFGDARESLMQLINEIKNL</sequence>
<evidence type="ECO:0000256" key="3">
    <source>
        <dbReference type="ARBA" id="ARBA00007919"/>
    </source>
</evidence>
<evidence type="ECO:0000256" key="4">
    <source>
        <dbReference type="ARBA" id="ARBA00012943"/>
    </source>
</evidence>
<dbReference type="AlphaFoldDB" id="A0A1M6PTP7"/>
<dbReference type="PANTHER" id="PTHR44758:SF1">
    <property type="entry name" value="NAD(P) TRANSHYDROGENASE SUBUNIT BETA"/>
    <property type="match status" value="1"/>
</dbReference>
<proteinExistence type="inferred from homology"/>
<feature type="transmembrane region" description="Helical" evidence="16">
    <location>
        <begin position="87"/>
        <end position="111"/>
    </location>
</feature>
<keyword evidence="12 15" id="KW-0520">NAD</keyword>
<evidence type="ECO:0000259" key="17">
    <source>
        <dbReference type="Pfam" id="PF02233"/>
    </source>
</evidence>
<feature type="transmembrane region" description="Helical" evidence="16">
    <location>
        <begin position="260"/>
        <end position="279"/>
    </location>
</feature>
<dbReference type="SUPFAM" id="SSF52467">
    <property type="entry name" value="DHS-like NAD/FAD-binding domain"/>
    <property type="match status" value="1"/>
</dbReference>
<feature type="transmembrane region" description="Helical" evidence="16">
    <location>
        <begin position="169"/>
        <end position="194"/>
    </location>
</feature>
<dbReference type="GO" id="GO:0008750">
    <property type="term" value="F:proton-translocating NAD(P)+ transhydrogenase activity"/>
    <property type="evidence" value="ECO:0007669"/>
    <property type="project" value="UniProtKB-EC"/>
</dbReference>
<feature type="transmembrane region" description="Helical" evidence="16">
    <location>
        <begin position="36"/>
        <end position="52"/>
    </location>
</feature>
<dbReference type="STRING" id="633813.SAMN04488087_0322"/>
<dbReference type="RefSeq" id="WP_072714195.1">
    <property type="nucleotide sequence ID" value="NZ_FRAU01000001.1"/>
</dbReference>
<keyword evidence="9 15" id="KW-0521">NADP</keyword>
<dbReference type="OrthoDB" id="9763786at2"/>
<gene>
    <name evidence="18" type="ORF">SAMN04488087_0322</name>
</gene>
<evidence type="ECO:0000256" key="12">
    <source>
        <dbReference type="ARBA" id="ARBA00023027"/>
    </source>
</evidence>
<dbReference type="EMBL" id="FRAU01000001">
    <property type="protein sequence ID" value="SHK11364.1"/>
    <property type="molecule type" value="Genomic_DNA"/>
</dbReference>
<feature type="transmembrane region" description="Helical" evidence="16">
    <location>
        <begin position="58"/>
        <end position="75"/>
    </location>
</feature>
<evidence type="ECO:0000256" key="5">
    <source>
        <dbReference type="ARBA" id="ARBA00014581"/>
    </source>
</evidence>
<feature type="domain" description="NADP transhydrogenase beta-like" evidence="17">
    <location>
        <begin position="8"/>
        <end position="481"/>
    </location>
</feature>
<keyword evidence="11 16" id="KW-1133">Transmembrane helix</keyword>
<evidence type="ECO:0000256" key="7">
    <source>
        <dbReference type="ARBA" id="ARBA00022519"/>
    </source>
</evidence>
<dbReference type="PIRSF" id="PIRSF000204">
    <property type="entry name" value="PNTB"/>
    <property type="match status" value="1"/>
</dbReference>
<feature type="transmembrane region" description="Helical" evidence="16">
    <location>
        <begin position="6"/>
        <end position="24"/>
    </location>
</feature>
<dbReference type="GO" id="GO:0005886">
    <property type="term" value="C:plasma membrane"/>
    <property type="evidence" value="ECO:0007669"/>
    <property type="project" value="UniProtKB-SubCell"/>
</dbReference>
<evidence type="ECO:0000256" key="10">
    <source>
        <dbReference type="ARBA" id="ARBA00022967"/>
    </source>
</evidence>
<dbReference type="InterPro" id="IPR034300">
    <property type="entry name" value="PNTB-like"/>
</dbReference>
<evidence type="ECO:0000256" key="6">
    <source>
        <dbReference type="ARBA" id="ARBA00022475"/>
    </source>
</evidence>
<evidence type="ECO:0000256" key="8">
    <source>
        <dbReference type="ARBA" id="ARBA00022692"/>
    </source>
</evidence>
<keyword evidence="19" id="KW-1185">Reference proteome</keyword>
<dbReference type="Gene3D" id="3.40.50.1220">
    <property type="entry name" value="TPP-binding domain"/>
    <property type="match status" value="1"/>
</dbReference>
<feature type="transmembrane region" description="Helical" evidence="16">
    <location>
        <begin position="131"/>
        <end position="157"/>
    </location>
</feature>
<keyword evidence="8 16" id="KW-0812">Transmembrane</keyword>
<dbReference type="InterPro" id="IPR012136">
    <property type="entry name" value="NADH_DH_b"/>
</dbReference>
<evidence type="ECO:0000256" key="15">
    <source>
        <dbReference type="PIRNR" id="PIRNR000204"/>
    </source>
</evidence>
<comment type="function">
    <text evidence="1 15">The transhydrogenation between NADH and NADP is coupled to respiration and ATP hydrolysis and functions as a proton pump across the membrane.</text>
</comment>
<name>A0A1M6PTP7_9BACT</name>
<keyword evidence="13 15" id="KW-0472">Membrane</keyword>
<comment type="catalytic activity">
    <reaction evidence="14 15">
        <text>NAD(+) + NADPH + H(+)(in) = NADH + NADP(+) + H(+)(out)</text>
        <dbReference type="Rhea" id="RHEA:47992"/>
        <dbReference type="ChEBI" id="CHEBI:15378"/>
        <dbReference type="ChEBI" id="CHEBI:57540"/>
        <dbReference type="ChEBI" id="CHEBI:57783"/>
        <dbReference type="ChEBI" id="CHEBI:57945"/>
        <dbReference type="ChEBI" id="CHEBI:58349"/>
        <dbReference type="EC" id="7.1.1.1"/>
    </reaction>
</comment>
<evidence type="ECO:0000256" key="11">
    <source>
        <dbReference type="ARBA" id="ARBA00022989"/>
    </source>
</evidence>
<dbReference type="Pfam" id="PF02233">
    <property type="entry name" value="PNTB"/>
    <property type="match status" value="1"/>
</dbReference>
<dbReference type="FunFam" id="3.40.50.1220:FF:000002">
    <property type="entry name" value="NAD(P) transhydrogenase subunit beta"/>
    <property type="match status" value="1"/>
</dbReference>
<dbReference type="EC" id="7.1.1.1" evidence="4 15"/>
<evidence type="ECO:0000256" key="13">
    <source>
        <dbReference type="ARBA" id="ARBA00023136"/>
    </source>
</evidence>
<evidence type="ECO:0000313" key="18">
    <source>
        <dbReference type="EMBL" id="SHK11364.1"/>
    </source>
</evidence>
<dbReference type="PANTHER" id="PTHR44758">
    <property type="entry name" value="NAD(P) TRANSHYDROGENASE SUBUNIT BETA"/>
    <property type="match status" value="1"/>
</dbReference>
<dbReference type="InterPro" id="IPR029035">
    <property type="entry name" value="DHS-like_NAD/FAD-binding_dom"/>
</dbReference>
<dbReference type="GO" id="GO:0050661">
    <property type="term" value="F:NADP binding"/>
    <property type="evidence" value="ECO:0007669"/>
    <property type="project" value="InterPro"/>
</dbReference>
<accession>A0A1M6PTP7</accession>
<protein>
    <recommendedName>
        <fullName evidence="5 15">NAD(P) transhydrogenase subunit beta</fullName>
        <ecNumber evidence="4 15">7.1.1.1</ecNumber>
    </recommendedName>
    <alternativeName>
        <fullName evidence="15">Nicotinamide nucleotide transhydrogenase subunit beta</fullName>
    </alternativeName>
</protein>
<reference evidence="19" key="1">
    <citation type="submission" date="2016-11" db="EMBL/GenBank/DDBJ databases">
        <authorList>
            <person name="Varghese N."/>
            <person name="Submissions S."/>
        </authorList>
    </citation>
    <scope>NUCLEOTIDE SEQUENCE [LARGE SCALE GENOMIC DNA]</scope>
    <source>
        <strain evidence="19">DSM 22212</strain>
    </source>
</reference>
<evidence type="ECO:0000256" key="1">
    <source>
        <dbReference type="ARBA" id="ARBA00003943"/>
    </source>
</evidence>
<keyword evidence="10 15" id="KW-1278">Translocase</keyword>
<dbReference type="Proteomes" id="UP000185812">
    <property type="component" value="Unassembled WGS sequence"/>
</dbReference>
<feature type="transmembrane region" description="Helical" evidence="16">
    <location>
        <begin position="235"/>
        <end position="254"/>
    </location>
</feature>
<evidence type="ECO:0000256" key="2">
    <source>
        <dbReference type="ARBA" id="ARBA00004429"/>
    </source>
</evidence>
<evidence type="ECO:0000256" key="14">
    <source>
        <dbReference type="ARBA" id="ARBA00048202"/>
    </source>
</evidence>
<evidence type="ECO:0000256" key="16">
    <source>
        <dbReference type="SAM" id="Phobius"/>
    </source>
</evidence>
<keyword evidence="7 15" id="KW-0997">Cell inner membrane</keyword>